<dbReference type="Pfam" id="PF00932">
    <property type="entry name" value="LTD"/>
    <property type="match status" value="1"/>
</dbReference>
<name>A0A7Y3R6E1_9FLAO</name>
<keyword evidence="1 2" id="KW-0732">Signal</keyword>
<evidence type="ECO:0000256" key="2">
    <source>
        <dbReference type="SAM" id="SignalP"/>
    </source>
</evidence>
<protein>
    <submittedName>
        <fullName evidence="4">T9SS type A sorting domain-containing protein</fullName>
    </submittedName>
</protein>
<dbReference type="RefSeq" id="WP_171220977.1">
    <property type="nucleotide sequence ID" value="NZ_CP121446.1"/>
</dbReference>
<proteinExistence type="predicted"/>
<evidence type="ECO:0000313" key="4">
    <source>
        <dbReference type="EMBL" id="NNT70764.1"/>
    </source>
</evidence>
<dbReference type="Proteomes" id="UP000536509">
    <property type="component" value="Unassembled WGS sequence"/>
</dbReference>
<accession>A0A7Y3R6E1</accession>
<evidence type="ECO:0000259" key="3">
    <source>
        <dbReference type="PROSITE" id="PS51841"/>
    </source>
</evidence>
<feature type="domain" description="LTD" evidence="3">
    <location>
        <begin position="13"/>
        <end position="130"/>
    </location>
</feature>
<feature type="signal peptide" evidence="2">
    <location>
        <begin position="1"/>
        <end position="20"/>
    </location>
</feature>
<gene>
    <name evidence="4" type="ORF">HKT18_00915</name>
</gene>
<dbReference type="InterPro" id="IPR026444">
    <property type="entry name" value="Secre_tail"/>
</dbReference>
<dbReference type="Pfam" id="PF18962">
    <property type="entry name" value="Por_Secre_tail"/>
    <property type="match status" value="1"/>
</dbReference>
<sequence length="576" mass="60138">MKKIYSLLFLVMTSLSFGQASDLYFSKYGEGSSNNKFLEIYNGTSAPVDLADYTVELYANGATTATNTQTFTAGTIIAAGDVYVLRNGSAANATIIAAADATSSTCNFNGDDAIVLKKLGNILDVIGQVGVDPGTSWPVGSTAAGTLDHTLIRKLTVCSPNATNLASFGTDDATSEWTVYGIDAELGQLGAHVGCSTSPSLLISAPANNTVFSPETTSVNISVAVNNFAVANGTGDGHIHYTINGGAEIMKYDTTPIALPTTPGTTYVVYMELVDNAHNPITPAVNATTTFTVAAYNVVANLAALRADVIANGAGRYYQVTSNPVITYARTTRNQKYIQDDTAAVLIDDNTTVITTTMVAGDAISGLKGQTSLFSGVLQLLPIVNATVASSGNVVTPQTVTVADLLANVEAYESELVQLSNASFTTADGTLAFTTSTNFNLNDGSGDVAFRTLFAEANYIGQVVPSGPNNMAVLVAEFNTAVQVVARSLSDLTLASESFEITGLKVYPNPVTNGTLFIETAANAEKTVTVFDVLGKQVLSTTTSENTINVSNLNAGVYVVRITEEGKTASRKLVIE</sequence>
<dbReference type="InterPro" id="IPR001322">
    <property type="entry name" value="Lamin_tail_dom"/>
</dbReference>
<dbReference type="PROSITE" id="PS51841">
    <property type="entry name" value="LTD"/>
    <property type="match status" value="1"/>
</dbReference>
<dbReference type="NCBIfam" id="TIGR04183">
    <property type="entry name" value="Por_Secre_tail"/>
    <property type="match status" value="1"/>
</dbReference>
<dbReference type="Pfam" id="PF18942">
    <property type="entry name" value="DUF5689"/>
    <property type="match status" value="1"/>
</dbReference>
<dbReference type="EMBL" id="JABEVX010000001">
    <property type="protein sequence ID" value="NNT70764.1"/>
    <property type="molecule type" value="Genomic_DNA"/>
</dbReference>
<dbReference type="InterPro" id="IPR043744">
    <property type="entry name" value="DUF5689"/>
</dbReference>
<comment type="caution">
    <text evidence="4">The sequence shown here is derived from an EMBL/GenBank/DDBJ whole genome shotgun (WGS) entry which is preliminary data.</text>
</comment>
<keyword evidence="5" id="KW-1185">Reference proteome</keyword>
<organism evidence="4 5">
    <name type="scientific">Flavobacterium rivulicola</name>
    <dbReference type="NCBI Taxonomy" id="2732161"/>
    <lineage>
        <taxon>Bacteria</taxon>
        <taxon>Pseudomonadati</taxon>
        <taxon>Bacteroidota</taxon>
        <taxon>Flavobacteriia</taxon>
        <taxon>Flavobacteriales</taxon>
        <taxon>Flavobacteriaceae</taxon>
        <taxon>Flavobacterium</taxon>
    </lineage>
</organism>
<evidence type="ECO:0000313" key="5">
    <source>
        <dbReference type="Proteomes" id="UP000536509"/>
    </source>
</evidence>
<reference evidence="4 5" key="1">
    <citation type="submission" date="2020-05" db="EMBL/GenBank/DDBJ databases">
        <title>Draft genome of Flavobacterium sp. IMCC34852.</title>
        <authorList>
            <person name="Song J."/>
            <person name="Cho J.-C."/>
        </authorList>
    </citation>
    <scope>NUCLEOTIDE SEQUENCE [LARGE SCALE GENOMIC DNA]</scope>
    <source>
        <strain evidence="4 5">IMCC34852</strain>
    </source>
</reference>
<feature type="chain" id="PRO_5030577952" evidence="2">
    <location>
        <begin position="21"/>
        <end position="576"/>
    </location>
</feature>
<dbReference type="AlphaFoldDB" id="A0A7Y3R6E1"/>
<evidence type="ECO:0000256" key="1">
    <source>
        <dbReference type="ARBA" id="ARBA00022729"/>
    </source>
</evidence>